<organism evidence="2 3">
    <name type="scientific">Sphingomonas caseinilyticus</name>
    <dbReference type="NCBI Taxonomy" id="2908205"/>
    <lineage>
        <taxon>Bacteria</taxon>
        <taxon>Pseudomonadati</taxon>
        <taxon>Pseudomonadota</taxon>
        <taxon>Alphaproteobacteria</taxon>
        <taxon>Sphingomonadales</taxon>
        <taxon>Sphingomonadaceae</taxon>
        <taxon>Sphingomonas</taxon>
    </lineage>
</organism>
<gene>
    <name evidence="2" type="ORF">LZ496_08500</name>
</gene>
<comment type="caution">
    <text evidence="2">The sequence shown here is derived from an EMBL/GenBank/DDBJ whole genome shotgun (WGS) entry which is preliminary data.</text>
</comment>
<evidence type="ECO:0000256" key="1">
    <source>
        <dbReference type="SAM" id="SignalP"/>
    </source>
</evidence>
<keyword evidence="3" id="KW-1185">Reference proteome</keyword>
<dbReference type="Pfam" id="PF14352">
    <property type="entry name" value="DUF4402"/>
    <property type="match status" value="1"/>
</dbReference>
<evidence type="ECO:0000313" key="2">
    <source>
        <dbReference type="EMBL" id="MCL6698818.1"/>
    </source>
</evidence>
<keyword evidence="1" id="KW-0732">Signal</keyword>
<feature type="chain" id="PRO_5045995368" evidence="1">
    <location>
        <begin position="24"/>
        <end position="168"/>
    </location>
</feature>
<sequence length="168" mass="17099">MIKIVRLAALAAVATAAATPAGAQVSANPPARAHVNVTKPLILEAEEDLQFGSVAVYGPGTITVPADNSAPTCGPVAEMTCDFTGAQRAEYTVRGANNAIVTVNVTPSTLDGLVSGDTVAFRPLAQATLQLNNSGSAGTTLYVGGEVDVDETTAEDSYSGDIEVTVEY</sequence>
<dbReference type="Proteomes" id="UP001203410">
    <property type="component" value="Unassembled WGS sequence"/>
</dbReference>
<protein>
    <submittedName>
        <fullName evidence="2">DUF4402 domain-containing protein</fullName>
    </submittedName>
</protein>
<dbReference type="RefSeq" id="WP_249904203.1">
    <property type="nucleotide sequence ID" value="NZ_JAMGBA010000002.1"/>
</dbReference>
<name>A0ABT0RUY6_9SPHN</name>
<accession>A0ABT0RUY6</accession>
<reference evidence="2 3" key="1">
    <citation type="submission" date="2022-05" db="EMBL/GenBank/DDBJ databases">
        <authorList>
            <person name="Jo J.-H."/>
            <person name="Im W.-T."/>
        </authorList>
    </citation>
    <scope>NUCLEOTIDE SEQUENCE [LARGE SCALE GENOMIC DNA]</scope>
    <source>
        <strain evidence="2 3">NSE70-1</strain>
    </source>
</reference>
<dbReference type="InterPro" id="IPR025514">
    <property type="entry name" value="DUF4402"/>
</dbReference>
<feature type="signal peptide" evidence="1">
    <location>
        <begin position="1"/>
        <end position="23"/>
    </location>
</feature>
<dbReference type="EMBL" id="JAMGBA010000002">
    <property type="protein sequence ID" value="MCL6698818.1"/>
    <property type="molecule type" value="Genomic_DNA"/>
</dbReference>
<evidence type="ECO:0000313" key="3">
    <source>
        <dbReference type="Proteomes" id="UP001203410"/>
    </source>
</evidence>
<proteinExistence type="predicted"/>